<evidence type="ECO:0000256" key="3">
    <source>
        <dbReference type="ARBA" id="ARBA00038145"/>
    </source>
</evidence>
<dbReference type="PANTHER" id="PTHR22842">
    <property type="entry name" value="WD40 REPEAT PROTEIN"/>
    <property type="match status" value="1"/>
</dbReference>
<comment type="caution">
    <text evidence="6">The sequence shown here is derived from an EMBL/GenBank/DDBJ whole genome shotgun (WGS) entry which is preliminary data.</text>
</comment>
<dbReference type="GO" id="GO:0000398">
    <property type="term" value="P:mRNA splicing, via spliceosome"/>
    <property type="evidence" value="ECO:0007669"/>
    <property type="project" value="TreeGrafter"/>
</dbReference>
<reference evidence="6 7" key="1">
    <citation type="journal article" date="2015" name="Plant Cell">
        <title>Oil accumulation by the oleaginous diatom Fistulifera solaris as revealed by the genome and transcriptome.</title>
        <authorList>
            <person name="Tanaka T."/>
            <person name="Maeda Y."/>
            <person name="Veluchamy A."/>
            <person name="Tanaka M."/>
            <person name="Abida H."/>
            <person name="Marechal E."/>
            <person name="Bowler C."/>
            <person name="Muto M."/>
            <person name="Sunaga Y."/>
            <person name="Tanaka M."/>
            <person name="Yoshino T."/>
            <person name="Taniguchi T."/>
            <person name="Fukuda Y."/>
            <person name="Nemoto M."/>
            <person name="Matsumoto M."/>
            <person name="Wong P.S."/>
            <person name="Aburatani S."/>
            <person name="Fujibuchi W."/>
        </authorList>
    </citation>
    <scope>NUCLEOTIDE SEQUENCE [LARGE SCALE GENOMIC DNA]</scope>
    <source>
        <strain evidence="6 7">JPCC DA0580</strain>
    </source>
</reference>
<dbReference type="InterPro" id="IPR001680">
    <property type="entry name" value="WD40_rpt"/>
</dbReference>
<proteinExistence type="inferred from homology"/>
<keyword evidence="2" id="KW-0963">Cytoplasm</keyword>
<dbReference type="SMART" id="SM00320">
    <property type="entry name" value="WD40"/>
    <property type="match status" value="7"/>
</dbReference>
<evidence type="ECO:0000256" key="1">
    <source>
        <dbReference type="ARBA" id="ARBA00004496"/>
    </source>
</evidence>
<keyword evidence="7" id="KW-1185">Reference proteome</keyword>
<dbReference type="OrthoDB" id="71437at2759"/>
<dbReference type="CDD" id="cd00200">
    <property type="entry name" value="WD40"/>
    <property type="match status" value="1"/>
</dbReference>
<dbReference type="InterPro" id="IPR024977">
    <property type="entry name" value="Apc4-like_WD40_dom"/>
</dbReference>
<dbReference type="PROSITE" id="PS50294">
    <property type="entry name" value="WD_REPEATS_REGION"/>
    <property type="match status" value="1"/>
</dbReference>
<dbReference type="AlphaFoldDB" id="A0A1Z5K0S6"/>
<feature type="domain" description="Anaphase-promoting complex subunit 4-like WD40" evidence="5">
    <location>
        <begin position="224"/>
        <end position="267"/>
    </location>
</feature>
<evidence type="ECO:0000256" key="4">
    <source>
        <dbReference type="PROSITE-ProRule" id="PRU00221"/>
    </source>
</evidence>
<accession>A0A1Z5K0S6</accession>
<dbReference type="Proteomes" id="UP000198406">
    <property type="component" value="Unassembled WGS sequence"/>
</dbReference>
<feature type="repeat" description="WD" evidence="4">
    <location>
        <begin position="20"/>
        <end position="59"/>
    </location>
</feature>
<protein>
    <submittedName>
        <fullName evidence="6">Mitogen-activated protein kinase organizer 1</fullName>
    </submittedName>
</protein>
<keyword evidence="4" id="KW-0853">WD repeat</keyword>
<evidence type="ECO:0000313" key="7">
    <source>
        <dbReference type="Proteomes" id="UP000198406"/>
    </source>
</evidence>
<organism evidence="6 7">
    <name type="scientific">Fistulifera solaris</name>
    <name type="common">Oleaginous diatom</name>
    <dbReference type="NCBI Taxonomy" id="1519565"/>
    <lineage>
        <taxon>Eukaryota</taxon>
        <taxon>Sar</taxon>
        <taxon>Stramenopiles</taxon>
        <taxon>Ochrophyta</taxon>
        <taxon>Bacillariophyta</taxon>
        <taxon>Bacillariophyceae</taxon>
        <taxon>Bacillariophycidae</taxon>
        <taxon>Naviculales</taxon>
        <taxon>Naviculaceae</taxon>
        <taxon>Fistulifera</taxon>
    </lineage>
</organism>
<dbReference type="InterPro" id="IPR051980">
    <property type="entry name" value="WD_repeat_MORG1"/>
</dbReference>
<feature type="repeat" description="WD" evidence="4">
    <location>
        <begin position="134"/>
        <end position="166"/>
    </location>
</feature>
<dbReference type="Gene3D" id="2.130.10.10">
    <property type="entry name" value="YVTN repeat-like/Quinoprotein amine dehydrogenase"/>
    <property type="match status" value="3"/>
</dbReference>
<dbReference type="InParanoid" id="A0A1Z5K0S6"/>
<keyword evidence="6" id="KW-0418">Kinase</keyword>
<dbReference type="SUPFAM" id="SSF50978">
    <property type="entry name" value="WD40 repeat-like"/>
    <property type="match status" value="1"/>
</dbReference>
<dbReference type="GO" id="GO:0005737">
    <property type="term" value="C:cytoplasm"/>
    <property type="evidence" value="ECO:0007669"/>
    <property type="project" value="UniProtKB-SubCell"/>
</dbReference>
<sequence length="352" mass="38327">MRVLNPNAPAKYPSCPVSRLVGHEGPAQTICFTSSYILVPDDGKYCLTGGVDRTVRLWNPSRLDPAFPPRPWAGGDDIPIDAIPRALPIQVYEDGITHPISAIAIDEKSSIIASASEKTVVVSDIVTKQAKRRLQGHSGRVNAVAISKDSETFLSASYDATVRIWDGRSRSFEPIQILKEAKDSVTDVHVVQDDNEALIRTASVDGVVRTYDLRKGILRCDDFSSPITSMTQTHDGQFLVVSCLDGAVRLMEVNSGELVNTYDKHHTAGQYGLMCGVSADDSTIITGSEDGQCILYDLVYGTCIQSLIGHTRPTCAVAVHPRSSNNSVVITASYDGNVIVWANSPDYMRWQD</sequence>
<dbReference type="PANTHER" id="PTHR22842:SF3">
    <property type="entry name" value="WD REPEAT DOMAIN-CONTAINING PROTEIN 83"/>
    <property type="match status" value="1"/>
</dbReference>
<comment type="subcellular location">
    <subcellularLocation>
        <location evidence="1">Cytoplasm</location>
    </subcellularLocation>
</comment>
<dbReference type="GO" id="GO:0071013">
    <property type="term" value="C:catalytic step 2 spliceosome"/>
    <property type="evidence" value="ECO:0007669"/>
    <property type="project" value="TreeGrafter"/>
</dbReference>
<dbReference type="Pfam" id="PF12894">
    <property type="entry name" value="ANAPC4_WD40"/>
    <property type="match status" value="1"/>
</dbReference>
<comment type="similarity">
    <text evidence="3">Belongs to the WD repeat MORG1 family.</text>
</comment>
<dbReference type="GO" id="GO:0016301">
    <property type="term" value="F:kinase activity"/>
    <property type="evidence" value="ECO:0007669"/>
    <property type="project" value="UniProtKB-KW"/>
</dbReference>
<evidence type="ECO:0000259" key="5">
    <source>
        <dbReference type="Pfam" id="PF12894"/>
    </source>
</evidence>
<keyword evidence="6" id="KW-0808">Transferase</keyword>
<dbReference type="Pfam" id="PF00400">
    <property type="entry name" value="WD40"/>
    <property type="match status" value="3"/>
</dbReference>
<dbReference type="InterPro" id="IPR015943">
    <property type="entry name" value="WD40/YVTN_repeat-like_dom_sf"/>
</dbReference>
<name>A0A1Z5K0S6_FISSO</name>
<dbReference type="FunCoup" id="A0A1Z5K0S6">
    <property type="interactions" value="121"/>
</dbReference>
<dbReference type="EMBL" id="BDSP01000141">
    <property type="protein sequence ID" value="GAX19885.1"/>
    <property type="molecule type" value="Genomic_DNA"/>
</dbReference>
<feature type="repeat" description="WD" evidence="4">
    <location>
        <begin position="307"/>
        <end position="341"/>
    </location>
</feature>
<evidence type="ECO:0000313" key="6">
    <source>
        <dbReference type="EMBL" id="GAX19885.1"/>
    </source>
</evidence>
<dbReference type="PROSITE" id="PS50082">
    <property type="entry name" value="WD_REPEATS_2"/>
    <property type="match status" value="3"/>
</dbReference>
<gene>
    <name evidence="6" type="ORF">FisN_1Lh648</name>
</gene>
<dbReference type="InterPro" id="IPR036322">
    <property type="entry name" value="WD40_repeat_dom_sf"/>
</dbReference>
<evidence type="ECO:0000256" key="2">
    <source>
        <dbReference type="ARBA" id="ARBA00022490"/>
    </source>
</evidence>